<dbReference type="GO" id="GO:0003700">
    <property type="term" value="F:DNA-binding transcription factor activity"/>
    <property type="evidence" value="ECO:0007669"/>
    <property type="project" value="InterPro"/>
</dbReference>
<evidence type="ECO:0000256" key="3">
    <source>
        <dbReference type="ARBA" id="ARBA00022553"/>
    </source>
</evidence>
<dbReference type="InterPro" id="IPR018062">
    <property type="entry name" value="HTH_AraC-typ_CS"/>
</dbReference>
<feature type="modified residue" description="4-aspartylphosphate" evidence="8">
    <location>
        <position position="55"/>
    </location>
</feature>
<dbReference type="PROSITE" id="PS01124">
    <property type="entry name" value="HTH_ARAC_FAMILY_2"/>
    <property type="match status" value="1"/>
</dbReference>
<gene>
    <name evidence="11" type="ORF">BK131_29225</name>
</gene>
<dbReference type="CDD" id="cd17536">
    <property type="entry name" value="REC_YesN-like"/>
    <property type="match status" value="1"/>
</dbReference>
<keyword evidence="4" id="KW-0902">Two-component regulatory system</keyword>
<dbReference type="Gene3D" id="1.10.10.60">
    <property type="entry name" value="Homeodomain-like"/>
    <property type="match status" value="2"/>
</dbReference>
<evidence type="ECO:0000259" key="10">
    <source>
        <dbReference type="PROSITE" id="PS50110"/>
    </source>
</evidence>
<dbReference type="InterPro" id="IPR051552">
    <property type="entry name" value="HptR"/>
</dbReference>
<keyword evidence="3 8" id="KW-0597">Phosphoprotein</keyword>
<dbReference type="GO" id="GO:0000160">
    <property type="term" value="P:phosphorelay signal transduction system"/>
    <property type="evidence" value="ECO:0007669"/>
    <property type="project" value="UniProtKB-KW"/>
</dbReference>
<reference evidence="11 12" key="1">
    <citation type="submission" date="2016-11" db="EMBL/GenBank/DDBJ databases">
        <title>Paenibacillus species isolates.</title>
        <authorList>
            <person name="Beno S.M."/>
        </authorList>
    </citation>
    <scope>NUCLEOTIDE SEQUENCE [LARGE SCALE GENOMIC DNA]</scope>
    <source>
        <strain evidence="11 12">FSL H8-0246</strain>
    </source>
</reference>
<dbReference type="OrthoDB" id="1699at2"/>
<dbReference type="Gene3D" id="3.40.50.2300">
    <property type="match status" value="1"/>
</dbReference>
<evidence type="ECO:0000256" key="2">
    <source>
        <dbReference type="ARBA" id="ARBA00022490"/>
    </source>
</evidence>
<evidence type="ECO:0000313" key="12">
    <source>
        <dbReference type="Proteomes" id="UP000187134"/>
    </source>
</evidence>
<feature type="domain" description="Response regulatory" evidence="10">
    <location>
        <begin position="3"/>
        <end position="119"/>
    </location>
</feature>
<evidence type="ECO:0000259" key="9">
    <source>
        <dbReference type="PROSITE" id="PS01124"/>
    </source>
</evidence>
<dbReference type="InterPro" id="IPR018060">
    <property type="entry name" value="HTH_AraC"/>
</dbReference>
<dbReference type="PROSITE" id="PS00041">
    <property type="entry name" value="HTH_ARAC_FAMILY_1"/>
    <property type="match status" value="1"/>
</dbReference>
<dbReference type="InterPro" id="IPR009057">
    <property type="entry name" value="Homeodomain-like_sf"/>
</dbReference>
<evidence type="ECO:0000256" key="4">
    <source>
        <dbReference type="ARBA" id="ARBA00023012"/>
    </source>
</evidence>
<keyword evidence="5" id="KW-0805">Transcription regulation</keyword>
<name>A0A1R1BF49_PAEAM</name>
<dbReference type="PANTHER" id="PTHR42713:SF3">
    <property type="entry name" value="TRANSCRIPTIONAL REGULATORY PROTEIN HPTR"/>
    <property type="match status" value="1"/>
</dbReference>
<proteinExistence type="predicted"/>
<dbReference type="Pfam" id="PF12833">
    <property type="entry name" value="HTH_18"/>
    <property type="match status" value="1"/>
</dbReference>
<keyword evidence="6" id="KW-0238">DNA-binding</keyword>
<evidence type="ECO:0000256" key="7">
    <source>
        <dbReference type="ARBA" id="ARBA00023163"/>
    </source>
</evidence>
<evidence type="ECO:0000256" key="6">
    <source>
        <dbReference type="ARBA" id="ARBA00023125"/>
    </source>
</evidence>
<dbReference type="Pfam" id="PF00072">
    <property type="entry name" value="Response_reg"/>
    <property type="match status" value="1"/>
</dbReference>
<evidence type="ECO:0000313" key="11">
    <source>
        <dbReference type="EMBL" id="OMF04960.1"/>
    </source>
</evidence>
<organism evidence="11 12">
    <name type="scientific">Paenibacillus amylolyticus</name>
    <dbReference type="NCBI Taxonomy" id="1451"/>
    <lineage>
        <taxon>Bacteria</taxon>
        <taxon>Bacillati</taxon>
        <taxon>Bacillota</taxon>
        <taxon>Bacilli</taxon>
        <taxon>Bacillales</taxon>
        <taxon>Paenibacillaceae</taxon>
        <taxon>Paenibacillus</taxon>
    </lineage>
</organism>
<dbReference type="PANTHER" id="PTHR42713">
    <property type="entry name" value="HISTIDINE KINASE-RELATED"/>
    <property type="match status" value="1"/>
</dbReference>
<evidence type="ECO:0000256" key="1">
    <source>
        <dbReference type="ARBA" id="ARBA00004496"/>
    </source>
</evidence>
<dbReference type="SUPFAM" id="SSF52172">
    <property type="entry name" value="CheY-like"/>
    <property type="match status" value="1"/>
</dbReference>
<sequence length="269" mass="31271">MLKLLIVDDEPIILEGLRDMIEEEKTAFRQIITARDSIEALERIELVRPDLIITDIHMPEIDGLELIRRAQQKDIKRFIILTGHDVFDYARTAVKLQVIEYLLKPINQVELAEVLRRTACELIQEREILEVSGNPPEEMGTSQNEHIKLLKAYIEQSYMKDISLSDAAAYLNLHPVYLGQMFKRETGNTFVQYINQVRIGKAKDMMASMKNLSLDTIARMVGYENQRTFYKVFRKFNNETPGQFRDRKVQSDSNSLFFKGNTDHGYDVH</sequence>
<comment type="caution">
    <text evidence="11">The sequence shown here is derived from an EMBL/GenBank/DDBJ whole genome shotgun (WGS) entry which is preliminary data.</text>
</comment>
<dbReference type="PROSITE" id="PS50110">
    <property type="entry name" value="RESPONSE_REGULATORY"/>
    <property type="match status" value="1"/>
</dbReference>
<comment type="subcellular location">
    <subcellularLocation>
        <location evidence="1">Cytoplasm</location>
    </subcellularLocation>
</comment>
<dbReference type="GO" id="GO:0043565">
    <property type="term" value="F:sequence-specific DNA binding"/>
    <property type="evidence" value="ECO:0007669"/>
    <property type="project" value="InterPro"/>
</dbReference>
<feature type="domain" description="HTH araC/xylS-type" evidence="9">
    <location>
        <begin position="148"/>
        <end position="247"/>
    </location>
</feature>
<dbReference type="AlphaFoldDB" id="A0A1R1BF49"/>
<dbReference type="GO" id="GO:0005737">
    <property type="term" value="C:cytoplasm"/>
    <property type="evidence" value="ECO:0007669"/>
    <property type="project" value="UniProtKB-SubCell"/>
</dbReference>
<dbReference type="InterPro" id="IPR001789">
    <property type="entry name" value="Sig_transdc_resp-reg_receiver"/>
</dbReference>
<accession>A0A1R1BF49</accession>
<keyword evidence="2" id="KW-0963">Cytoplasm</keyword>
<dbReference type="RefSeq" id="WP_076334214.1">
    <property type="nucleotide sequence ID" value="NZ_MRTJ01000027.1"/>
</dbReference>
<dbReference type="EMBL" id="MRTJ01000027">
    <property type="protein sequence ID" value="OMF04960.1"/>
    <property type="molecule type" value="Genomic_DNA"/>
</dbReference>
<protein>
    <recommendedName>
        <fullName evidence="13">DNA-binding response regulator</fullName>
    </recommendedName>
</protein>
<dbReference type="InterPro" id="IPR011006">
    <property type="entry name" value="CheY-like_superfamily"/>
</dbReference>
<evidence type="ECO:0000256" key="8">
    <source>
        <dbReference type="PROSITE-ProRule" id="PRU00169"/>
    </source>
</evidence>
<evidence type="ECO:0000256" key="5">
    <source>
        <dbReference type="ARBA" id="ARBA00023015"/>
    </source>
</evidence>
<evidence type="ECO:0008006" key="13">
    <source>
        <dbReference type="Google" id="ProtNLM"/>
    </source>
</evidence>
<dbReference type="SUPFAM" id="SSF46689">
    <property type="entry name" value="Homeodomain-like"/>
    <property type="match status" value="2"/>
</dbReference>
<dbReference type="Proteomes" id="UP000187134">
    <property type="component" value="Unassembled WGS sequence"/>
</dbReference>
<dbReference type="SMART" id="SM00342">
    <property type="entry name" value="HTH_ARAC"/>
    <property type="match status" value="1"/>
</dbReference>
<dbReference type="SMART" id="SM00448">
    <property type="entry name" value="REC"/>
    <property type="match status" value="1"/>
</dbReference>
<keyword evidence="7" id="KW-0804">Transcription</keyword>